<gene>
    <name evidence="2" type="ORF">D3875_21520</name>
</gene>
<protein>
    <submittedName>
        <fullName evidence="2">Enoyl-CoA hydratase/isomerase family protein</fullName>
    </submittedName>
</protein>
<dbReference type="GO" id="GO:0016853">
    <property type="term" value="F:isomerase activity"/>
    <property type="evidence" value="ECO:0007669"/>
    <property type="project" value="UniProtKB-KW"/>
</dbReference>
<dbReference type="EMBL" id="QYUJ01000030">
    <property type="protein sequence ID" value="RJF68930.1"/>
    <property type="molecule type" value="Genomic_DNA"/>
</dbReference>
<keyword evidence="2" id="KW-0413">Isomerase</keyword>
<dbReference type="Gene3D" id="3.90.226.10">
    <property type="entry name" value="2-enoyl-CoA Hydratase, Chain A, domain 1"/>
    <property type="match status" value="1"/>
</dbReference>
<dbReference type="Pfam" id="PF00378">
    <property type="entry name" value="ECH_1"/>
    <property type="match status" value="1"/>
</dbReference>
<name>A0A418UZL2_9DEIO</name>
<reference evidence="2 3" key="1">
    <citation type="submission" date="2018-09" db="EMBL/GenBank/DDBJ databases">
        <authorList>
            <person name="Zhu H."/>
        </authorList>
    </citation>
    <scope>NUCLEOTIDE SEQUENCE [LARGE SCALE GENOMIC DNA]</scope>
    <source>
        <strain evidence="2 3">K2S05-167</strain>
    </source>
</reference>
<proteinExistence type="inferred from homology"/>
<dbReference type="AlphaFoldDB" id="A0A418UZL2"/>
<sequence>MNLVLTENRAHLRILKLNRPEVRNAMSGPMMAELMAALDAAEADRDVRGVIFTGEGSAFCGGLDVEELKAMAARSPEQHRADATAFANMLERIYLFPKPTFAAVNGHAVGAGAGMVCAADFAVQDTKAKVGFTEAKIGFVAAVVAVFVMRQLPEKHARDLLLSARLLGAEEAARMGLVNEAAGEGQALARAIELAEAVTANAPMSLRVTKQMLADAPHQSLQEGLKQAAELNAAARASESLKEGVASFLEKRAADWNAVAER</sequence>
<comment type="caution">
    <text evidence="2">The sequence shown here is derived from an EMBL/GenBank/DDBJ whole genome shotgun (WGS) entry which is preliminary data.</text>
</comment>
<organism evidence="2 3">
    <name type="scientific">Deinococcus cavernae</name>
    <dbReference type="NCBI Taxonomy" id="2320857"/>
    <lineage>
        <taxon>Bacteria</taxon>
        <taxon>Thermotogati</taxon>
        <taxon>Deinococcota</taxon>
        <taxon>Deinococci</taxon>
        <taxon>Deinococcales</taxon>
        <taxon>Deinococcaceae</taxon>
        <taxon>Deinococcus</taxon>
    </lineage>
</organism>
<comment type="similarity">
    <text evidence="1">Belongs to the enoyl-CoA hydratase/isomerase family.</text>
</comment>
<dbReference type="SUPFAM" id="SSF52096">
    <property type="entry name" value="ClpP/crotonase"/>
    <property type="match status" value="1"/>
</dbReference>
<dbReference type="InterPro" id="IPR014748">
    <property type="entry name" value="Enoyl-CoA_hydra_C"/>
</dbReference>
<evidence type="ECO:0000313" key="2">
    <source>
        <dbReference type="EMBL" id="RJF68930.1"/>
    </source>
</evidence>
<dbReference type="Gene3D" id="1.10.12.10">
    <property type="entry name" value="Lyase 2-enoyl-coa Hydratase, Chain A, domain 2"/>
    <property type="match status" value="1"/>
</dbReference>
<dbReference type="Proteomes" id="UP000286287">
    <property type="component" value="Unassembled WGS sequence"/>
</dbReference>
<dbReference type="CDD" id="cd06558">
    <property type="entry name" value="crotonase-like"/>
    <property type="match status" value="1"/>
</dbReference>
<dbReference type="OrthoDB" id="9807606at2"/>
<dbReference type="GO" id="GO:0008300">
    <property type="term" value="P:isoprenoid catabolic process"/>
    <property type="evidence" value="ECO:0007669"/>
    <property type="project" value="TreeGrafter"/>
</dbReference>
<dbReference type="InterPro" id="IPR051683">
    <property type="entry name" value="Enoyl-CoA_Hydratase/Isomerase"/>
</dbReference>
<dbReference type="InterPro" id="IPR029045">
    <property type="entry name" value="ClpP/crotonase-like_dom_sf"/>
</dbReference>
<dbReference type="RefSeq" id="WP_119766797.1">
    <property type="nucleotide sequence ID" value="NZ_QYUJ01000030.1"/>
</dbReference>
<dbReference type="PANTHER" id="PTHR42964:SF1">
    <property type="entry name" value="POLYKETIDE BIOSYNTHESIS ENOYL-COA HYDRATASE PKSH-RELATED"/>
    <property type="match status" value="1"/>
</dbReference>
<dbReference type="InterPro" id="IPR001753">
    <property type="entry name" value="Enoyl-CoA_hydra/iso"/>
</dbReference>
<accession>A0A418UZL2</accession>
<keyword evidence="3" id="KW-1185">Reference proteome</keyword>
<evidence type="ECO:0000313" key="3">
    <source>
        <dbReference type="Proteomes" id="UP000286287"/>
    </source>
</evidence>
<dbReference type="PANTHER" id="PTHR42964">
    <property type="entry name" value="ENOYL-COA HYDRATASE"/>
    <property type="match status" value="1"/>
</dbReference>
<evidence type="ECO:0000256" key="1">
    <source>
        <dbReference type="ARBA" id="ARBA00005254"/>
    </source>
</evidence>